<accession>A0A5B9P7V8</accession>
<sequence length="92" mass="10662">MKELHWVRLDFRLLKIFFKFGMPRAAVTRHHPKQETPVFVFRPIDLSQRLGSAPILIEMFVNNSLAKFKKSNAIDAQDLIVGIKHQVGSFSR</sequence>
<organism evidence="1 2">
    <name type="scientific">Mariniblastus fucicola</name>
    <dbReference type="NCBI Taxonomy" id="980251"/>
    <lineage>
        <taxon>Bacteria</taxon>
        <taxon>Pseudomonadati</taxon>
        <taxon>Planctomycetota</taxon>
        <taxon>Planctomycetia</taxon>
        <taxon>Pirellulales</taxon>
        <taxon>Pirellulaceae</taxon>
        <taxon>Mariniblastus</taxon>
    </lineage>
</organism>
<dbReference type="EMBL" id="CP042912">
    <property type="protein sequence ID" value="QEG21042.1"/>
    <property type="molecule type" value="Genomic_DNA"/>
</dbReference>
<dbReference type="AlphaFoldDB" id="A0A5B9P7V8"/>
<protein>
    <submittedName>
        <fullName evidence="1">Uncharacterized protein</fullName>
    </submittedName>
</protein>
<proteinExistence type="predicted"/>
<evidence type="ECO:0000313" key="2">
    <source>
        <dbReference type="Proteomes" id="UP000322214"/>
    </source>
</evidence>
<keyword evidence="2" id="KW-1185">Reference proteome</keyword>
<gene>
    <name evidence="1" type="ORF">MFFC18_08940</name>
</gene>
<reference evidence="1 2" key="1">
    <citation type="submission" date="2019-08" db="EMBL/GenBank/DDBJ databases">
        <title>Deep-cultivation of Planctomycetes and their phenomic and genomic characterization uncovers novel biology.</title>
        <authorList>
            <person name="Wiegand S."/>
            <person name="Jogler M."/>
            <person name="Boedeker C."/>
            <person name="Pinto D."/>
            <person name="Vollmers J."/>
            <person name="Rivas-Marin E."/>
            <person name="Kohn T."/>
            <person name="Peeters S.H."/>
            <person name="Heuer A."/>
            <person name="Rast P."/>
            <person name="Oberbeckmann S."/>
            <person name="Bunk B."/>
            <person name="Jeske O."/>
            <person name="Meyerdierks A."/>
            <person name="Storesund J.E."/>
            <person name="Kallscheuer N."/>
            <person name="Luecker S."/>
            <person name="Lage O.M."/>
            <person name="Pohl T."/>
            <person name="Merkel B.J."/>
            <person name="Hornburger P."/>
            <person name="Mueller R.-W."/>
            <person name="Bruemmer F."/>
            <person name="Labrenz M."/>
            <person name="Spormann A.M."/>
            <person name="Op den Camp H."/>
            <person name="Overmann J."/>
            <person name="Amann R."/>
            <person name="Jetten M.S.M."/>
            <person name="Mascher T."/>
            <person name="Medema M.H."/>
            <person name="Devos D.P."/>
            <person name="Kaster A.-K."/>
            <person name="Ovreas L."/>
            <person name="Rohde M."/>
            <person name="Galperin M.Y."/>
            <person name="Jogler C."/>
        </authorList>
    </citation>
    <scope>NUCLEOTIDE SEQUENCE [LARGE SCALE GENOMIC DNA]</scope>
    <source>
        <strain evidence="1 2">FC18</strain>
    </source>
</reference>
<evidence type="ECO:0000313" key="1">
    <source>
        <dbReference type="EMBL" id="QEG21042.1"/>
    </source>
</evidence>
<dbReference type="Proteomes" id="UP000322214">
    <property type="component" value="Chromosome"/>
</dbReference>
<dbReference type="KEGG" id="mff:MFFC18_08940"/>
<name>A0A5B9P7V8_9BACT</name>